<dbReference type="OrthoDB" id="9815351at2"/>
<keyword evidence="2" id="KW-1185">Reference proteome</keyword>
<dbReference type="SUPFAM" id="SSF53756">
    <property type="entry name" value="UDP-Glycosyltransferase/glycogen phosphorylase"/>
    <property type="match status" value="1"/>
</dbReference>
<dbReference type="KEGG" id="snep:Enr13x_47450"/>
<evidence type="ECO:0008006" key="3">
    <source>
        <dbReference type="Google" id="ProtNLM"/>
    </source>
</evidence>
<dbReference type="Gene3D" id="3.40.50.2000">
    <property type="entry name" value="Glycogen Phosphorylase B"/>
    <property type="match status" value="1"/>
</dbReference>
<dbReference type="EMBL" id="CP037423">
    <property type="protein sequence ID" value="QDV44874.1"/>
    <property type="molecule type" value="Genomic_DNA"/>
</dbReference>
<organism evidence="1 2">
    <name type="scientific">Stieleria neptunia</name>
    <dbReference type="NCBI Taxonomy" id="2527979"/>
    <lineage>
        <taxon>Bacteria</taxon>
        <taxon>Pseudomonadati</taxon>
        <taxon>Planctomycetota</taxon>
        <taxon>Planctomycetia</taxon>
        <taxon>Pirellulales</taxon>
        <taxon>Pirellulaceae</taxon>
        <taxon>Stieleria</taxon>
    </lineage>
</organism>
<reference evidence="1 2" key="1">
    <citation type="submission" date="2019-03" db="EMBL/GenBank/DDBJ databases">
        <title>Deep-cultivation of Planctomycetes and their phenomic and genomic characterization uncovers novel biology.</title>
        <authorList>
            <person name="Wiegand S."/>
            <person name="Jogler M."/>
            <person name="Boedeker C."/>
            <person name="Pinto D."/>
            <person name="Vollmers J."/>
            <person name="Rivas-Marin E."/>
            <person name="Kohn T."/>
            <person name="Peeters S.H."/>
            <person name="Heuer A."/>
            <person name="Rast P."/>
            <person name="Oberbeckmann S."/>
            <person name="Bunk B."/>
            <person name="Jeske O."/>
            <person name="Meyerdierks A."/>
            <person name="Storesund J.E."/>
            <person name="Kallscheuer N."/>
            <person name="Luecker S."/>
            <person name="Lage O.M."/>
            <person name="Pohl T."/>
            <person name="Merkel B.J."/>
            <person name="Hornburger P."/>
            <person name="Mueller R.-W."/>
            <person name="Bruemmer F."/>
            <person name="Labrenz M."/>
            <person name="Spormann A.M."/>
            <person name="Op den Camp H."/>
            <person name="Overmann J."/>
            <person name="Amann R."/>
            <person name="Jetten M.S.M."/>
            <person name="Mascher T."/>
            <person name="Medema M.H."/>
            <person name="Devos D.P."/>
            <person name="Kaster A.-K."/>
            <person name="Ovreas L."/>
            <person name="Rohde M."/>
            <person name="Galperin M.Y."/>
            <person name="Jogler C."/>
        </authorList>
    </citation>
    <scope>NUCLEOTIDE SEQUENCE [LARGE SCALE GENOMIC DNA]</scope>
    <source>
        <strain evidence="1 2">Enr13</strain>
    </source>
</reference>
<dbReference type="Proteomes" id="UP000319004">
    <property type="component" value="Chromosome"/>
</dbReference>
<evidence type="ECO:0000313" key="1">
    <source>
        <dbReference type="EMBL" id="QDV44874.1"/>
    </source>
</evidence>
<protein>
    <recommendedName>
        <fullName evidence="3">Glycosyl transferases group 1</fullName>
    </recommendedName>
</protein>
<dbReference type="PANTHER" id="PTHR12526">
    <property type="entry name" value="GLYCOSYLTRANSFERASE"/>
    <property type="match status" value="1"/>
</dbReference>
<name>A0A518HVT2_9BACT</name>
<evidence type="ECO:0000313" key="2">
    <source>
        <dbReference type="Proteomes" id="UP000319004"/>
    </source>
</evidence>
<dbReference type="CDD" id="cd03801">
    <property type="entry name" value="GT4_PimA-like"/>
    <property type="match status" value="1"/>
</dbReference>
<proteinExistence type="predicted"/>
<accession>A0A518HVT2</accession>
<gene>
    <name evidence="1" type="ORF">Enr13x_47450</name>
</gene>
<dbReference type="AlphaFoldDB" id="A0A518HVT2"/>
<sequence>MKKVLLVYESLETPSTTVRALQFRECFQRDTELEATFIGRTSEPMNAVMKRWPWRPSLRRPAIAAESAIIRRRESQIVDIARQCDVVMMMTVPSWSLHQRLADLPRTRLITDLIDALWLPCFQAQGWQHIHEMLATSDAVICENEYTAQYTRKHCPNVVVVPDGPQLDVFDPLRASIQRDQRQCRIGWIGGKYTADALYRIFEPLEECFSRHPDVHLRLVGADPDRIPRFENVRYSVLPSYDQQTMVKEVLAMDIGIFPMFNVAESLYRGTLKTKVYMSGEAAVIGQRLGENETLIRDGDNGVLAGNDQQWSDALSRLIQDVPFRRRIARAGLETMEREFTRDHCYRRLRDVILKVESMSGPGSES</sequence>
<dbReference type="RefSeq" id="WP_145389136.1">
    <property type="nucleotide sequence ID" value="NZ_CP037423.1"/>
</dbReference>